<proteinExistence type="predicted"/>
<feature type="region of interest" description="Disordered" evidence="5">
    <location>
        <begin position="1"/>
        <end position="69"/>
    </location>
</feature>
<dbReference type="InterPro" id="IPR036759">
    <property type="entry name" value="TPK_catalytic_sf"/>
</dbReference>
<accession>A0ABP5XCD5</accession>
<name>A0ABP5XCD5_9ACTN</name>
<keyword evidence="4" id="KW-0067">ATP-binding</keyword>
<evidence type="ECO:0000313" key="9">
    <source>
        <dbReference type="Proteomes" id="UP001501231"/>
    </source>
</evidence>
<evidence type="ECO:0000256" key="3">
    <source>
        <dbReference type="ARBA" id="ARBA00022777"/>
    </source>
</evidence>
<keyword evidence="6" id="KW-0472">Membrane</keyword>
<keyword evidence="9" id="KW-1185">Reference proteome</keyword>
<evidence type="ECO:0000256" key="6">
    <source>
        <dbReference type="SAM" id="Phobius"/>
    </source>
</evidence>
<sequence length="474" mass="50585">MNDPSPTTERPAEPSGEPSAEPSGEQAAGRPAESSAAPPADASEAPSGPRTPLAGQAAGPGGRTASEDLSAARRAWPVLRLPRVLPLRRGREDARNGVSATARLDRRTKNLTKRLQPGEIAVIDHVDLDRVSAEALVSCEVGGVVNVAPSISGRYPNLGPQILVEAGIPLVDDVGPDVFTRLREGEQVRIEDEVVYRGDEVVAKGTAQNAESVEAAVVEAKAGLSHQIEAFAANTMEYIKRERDLLIDGVGVPDVTTRIEGRHALIVVRGYHYREDIAALRPYIREYRPVLIGVDGGADALLEAGYRPDMIVGDMDSVSDDALTCGAEIVVHAYRDGRAPGLKRVHELDQEAVVFPATATSEDIAMLLADDKGASLIVAVGTHANMVEFLDKGRAGMASTFLTRLRVGSKLVDAKGVSRLYRSRISTGSLLFLVLGAFIAMTTAVSMSPAGDVIRPLLADRWHAFLFWLTGLFT</sequence>
<reference evidence="9" key="1">
    <citation type="journal article" date="2019" name="Int. J. Syst. Evol. Microbiol.">
        <title>The Global Catalogue of Microorganisms (GCM) 10K type strain sequencing project: providing services to taxonomists for standard genome sequencing and annotation.</title>
        <authorList>
            <consortium name="The Broad Institute Genomics Platform"/>
            <consortium name="The Broad Institute Genome Sequencing Center for Infectious Disease"/>
            <person name="Wu L."/>
            <person name="Ma J."/>
        </authorList>
    </citation>
    <scope>NUCLEOTIDE SEQUENCE [LARGE SCALE GENOMIC DNA]</scope>
    <source>
        <strain evidence="9">JCM 3325</strain>
    </source>
</reference>
<feature type="transmembrane region" description="Helical" evidence="6">
    <location>
        <begin position="429"/>
        <end position="448"/>
    </location>
</feature>
<comment type="caution">
    <text evidence="8">The sequence shown here is derived from an EMBL/GenBank/DDBJ whole genome shotgun (WGS) entry which is preliminary data.</text>
</comment>
<feature type="domain" description="SteA-like C-terminal" evidence="7">
    <location>
        <begin position="415"/>
        <end position="466"/>
    </location>
</feature>
<organism evidence="8 9">
    <name type="scientific">Actinomadura vinacea</name>
    <dbReference type="NCBI Taxonomy" id="115336"/>
    <lineage>
        <taxon>Bacteria</taxon>
        <taxon>Bacillati</taxon>
        <taxon>Actinomycetota</taxon>
        <taxon>Actinomycetes</taxon>
        <taxon>Streptosporangiales</taxon>
        <taxon>Thermomonosporaceae</taxon>
        <taxon>Actinomadura</taxon>
    </lineage>
</organism>
<evidence type="ECO:0000313" key="8">
    <source>
        <dbReference type="EMBL" id="GAA2452114.1"/>
    </source>
</evidence>
<evidence type="ECO:0000256" key="4">
    <source>
        <dbReference type="ARBA" id="ARBA00022840"/>
    </source>
</evidence>
<protein>
    <submittedName>
        <fullName evidence="8">Cytokinetic ring protein SteA</fullName>
    </submittedName>
</protein>
<evidence type="ECO:0000256" key="5">
    <source>
        <dbReference type="SAM" id="MobiDB-lite"/>
    </source>
</evidence>
<gene>
    <name evidence="8" type="primary">steA</name>
    <name evidence="8" type="ORF">GCM10010191_82920</name>
</gene>
<evidence type="ECO:0000259" key="7">
    <source>
        <dbReference type="Pfam" id="PF12555"/>
    </source>
</evidence>
<dbReference type="SUPFAM" id="SSF63999">
    <property type="entry name" value="Thiamin pyrophosphokinase, catalytic domain"/>
    <property type="match status" value="1"/>
</dbReference>
<keyword evidence="6" id="KW-1133">Transmembrane helix</keyword>
<evidence type="ECO:0000256" key="1">
    <source>
        <dbReference type="ARBA" id="ARBA00022679"/>
    </source>
</evidence>
<dbReference type="NCBIfam" id="NF040608">
    <property type="entry name" value="division_SteA"/>
    <property type="match status" value="1"/>
</dbReference>
<dbReference type="Proteomes" id="UP001501231">
    <property type="component" value="Unassembled WGS sequence"/>
</dbReference>
<dbReference type="Pfam" id="PF12555">
    <property type="entry name" value="SteA-like_C"/>
    <property type="match status" value="1"/>
</dbReference>
<dbReference type="InterPro" id="IPR047795">
    <property type="entry name" value="Put_SteA-like"/>
</dbReference>
<keyword evidence="6" id="KW-0812">Transmembrane</keyword>
<keyword evidence="3" id="KW-0418">Kinase</keyword>
<keyword evidence="2" id="KW-0547">Nucleotide-binding</keyword>
<keyword evidence="1" id="KW-0808">Transferase</keyword>
<dbReference type="Gene3D" id="3.40.50.10240">
    <property type="entry name" value="Thiamin pyrophosphokinase, catalytic domain"/>
    <property type="match status" value="1"/>
</dbReference>
<feature type="compositionally biased region" description="Low complexity" evidence="5">
    <location>
        <begin position="13"/>
        <end position="48"/>
    </location>
</feature>
<evidence type="ECO:0000256" key="2">
    <source>
        <dbReference type="ARBA" id="ARBA00022741"/>
    </source>
</evidence>
<dbReference type="InterPro" id="IPR022215">
    <property type="entry name" value="SteA-like_C"/>
</dbReference>
<dbReference type="EMBL" id="BAAARW010000039">
    <property type="protein sequence ID" value="GAA2452114.1"/>
    <property type="molecule type" value="Genomic_DNA"/>
</dbReference>